<dbReference type="OrthoDB" id="9792162at2"/>
<keyword evidence="1" id="KW-0560">Oxidoreductase</keyword>
<dbReference type="GO" id="GO:0016491">
    <property type="term" value="F:oxidoreductase activity"/>
    <property type="evidence" value="ECO:0007669"/>
    <property type="project" value="UniProtKB-KW"/>
</dbReference>
<comment type="caution">
    <text evidence="3">The sequence shown here is derived from an EMBL/GenBank/DDBJ whole genome shotgun (WGS) entry which is preliminary data.</text>
</comment>
<evidence type="ECO:0000313" key="4">
    <source>
        <dbReference type="Proteomes" id="UP000051581"/>
    </source>
</evidence>
<dbReference type="InterPro" id="IPR002364">
    <property type="entry name" value="Quin_OxRdtase/zeta-crystal_CS"/>
</dbReference>
<evidence type="ECO:0000256" key="1">
    <source>
        <dbReference type="ARBA" id="ARBA00023002"/>
    </source>
</evidence>
<dbReference type="GO" id="GO:0008270">
    <property type="term" value="F:zinc ion binding"/>
    <property type="evidence" value="ECO:0007669"/>
    <property type="project" value="InterPro"/>
</dbReference>
<sequence length="336" mass="36737">MTKTMKAAQIRKYKQHHLELNQVAIPAVGDNDVLVKVAAASINPIDLKTRDGKLTMLLNYKMPLILGSDFSGTVTQVGQDVKAFSVGDQIYGRVQKNRIGTFAEYIAVDQGDVALKPSNLNFEQAASVPLTGLTSYQALVDIMHVKPGDKLLIQAGSGGIGTIAIQIAKSLGAFVATTTSRKNIEMVRKLGADQVIDYHQENFEDVLFNYHFVFDTLGGKALENAFNIIKPGGKVVSLSGIPNGRFAAEYGLPLWKRLAFSLATLNISKLERETEAQYVFLFMKPNGAELNLITKMIEDGTVKPMIDRVVPFSEIQSALDYSETGRAHGKIIVTMD</sequence>
<dbReference type="Proteomes" id="UP000051581">
    <property type="component" value="Unassembled WGS sequence"/>
</dbReference>
<dbReference type="Gene3D" id="3.90.180.10">
    <property type="entry name" value="Medium-chain alcohol dehydrogenases, catalytic domain"/>
    <property type="match status" value="1"/>
</dbReference>
<dbReference type="SUPFAM" id="SSF50129">
    <property type="entry name" value="GroES-like"/>
    <property type="match status" value="1"/>
</dbReference>
<organism evidence="3 4">
    <name type="scientific">Lentilactobacillus sunkii DSM 19904</name>
    <dbReference type="NCBI Taxonomy" id="1423808"/>
    <lineage>
        <taxon>Bacteria</taxon>
        <taxon>Bacillati</taxon>
        <taxon>Bacillota</taxon>
        <taxon>Bacilli</taxon>
        <taxon>Lactobacillales</taxon>
        <taxon>Lactobacillaceae</taxon>
        <taxon>Lentilactobacillus</taxon>
    </lineage>
</organism>
<dbReference type="AlphaFoldDB" id="A0A0R1L634"/>
<dbReference type="PANTHER" id="PTHR11695:SF294">
    <property type="entry name" value="RETICULON-4-INTERACTING PROTEIN 1, MITOCHONDRIAL"/>
    <property type="match status" value="1"/>
</dbReference>
<dbReference type="SUPFAM" id="SSF51735">
    <property type="entry name" value="NAD(P)-binding Rossmann-fold domains"/>
    <property type="match status" value="1"/>
</dbReference>
<dbReference type="InterPro" id="IPR036291">
    <property type="entry name" value="NAD(P)-bd_dom_sf"/>
</dbReference>
<dbReference type="Pfam" id="PF13602">
    <property type="entry name" value="ADH_zinc_N_2"/>
    <property type="match status" value="1"/>
</dbReference>
<dbReference type="EMBL" id="AZEA01000007">
    <property type="protein sequence ID" value="KRK88612.1"/>
    <property type="molecule type" value="Genomic_DNA"/>
</dbReference>
<evidence type="ECO:0000259" key="2">
    <source>
        <dbReference type="SMART" id="SM00829"/>
    </source>
</evidence>
<dbReference type="InterPro" id="IPR013154">
    <property type="entry name" value="ADH-like_N"/>
</dbReference>
<dbReference type="PATRIC" id="fig|1423808.3.peg.2344"/>
<dbReference type="InterPro" id="IPR050700">
    <property type="entry name" value="YIM1/Zinc_Alcohol_DH_Fams"/>
</dbReference>
<name>A0A0R1L634_9LACO</name>
<reference evidence="3 4" key="1">
    <citation type="journal article" date="2015" name="Genome Announc.">
        <title>Expanding the biotechnology potential of lactobacilli through comparative genomics of 213 strains and associated genera.</title>
        <authorList>
            <person name="Sun Z."/>
            <person name="Harris H.M."/>
            <person name="McCann A."/>
            <person name="Guo C."/>
            <person name="Argimon S."/>
            <person name="Zhang W."/>
            <person name="Yang X."/>
            <person name="Jeffery I.B."/>
            <person name="Cooney J.C."/>
            <person name="Kagawa T.F."/>
            <person name="Liu W."/>
            <person name="Song Y."/>
            <person name="Salvetti E."/>
            <person name="Wrobel A."/>
            <person name="Rasinkangas P."/>
            <person name="Parkhill J."/>
            <person name="Rea M.C."/>
            <person name="O'Sullivan O."/>
            <person name="Ritari J."/>
            <person name="Douillard F.P."/>
            <person name="Paul Ross R."/>
            <person name="Yang R."/>
            <person name="Briner A.E."/>
            <person name="Felis G.E."/>
            <person name="de Vos W.M."/>
            <person name="Barrangou R."/>
            <person name="Klaenhammer T.R."/>
            <person name="Caufield P.W."/>
            <person name="Cui Y."/>
            <person name="Zhang H."/>
            <person name="O'Toole P.W."/>
        </authorList>
    </citation>
    <scope>NUCLEOTIDE SEQUENCE [LARGE SCALE GENOMIC DNA]</scope>
    <source>
        <strain evidence="3 4">DSM 19904</strain>
    </source>
</reference>
<keyword evidence="4" id="KW-1185">Reference proteome</keyword>
<dbReference type="SMART" id="SM00829">
    <property type="entry name" value="PKS_ER"/>
    <property type="match status" value="1"/>
</dbReference>
<dbReference type="Pfam" id="PF08240">
    <property type="entry name" value="ADH_N"/>
    <property type="match status" value="1"/>
</dbReference>
<proteinExistence type="predicted"/>
<protein>
    <submittedName>
        <fullName evidence="3">NADPH quinone reductase</fullName>
    </submittedName>
</protein>
<dbReference type="PROSITE" id="PS01162">
    <property type="entry name" value="QOR_ZETA_CRYSTAL"/>
    <property type="match status" value="1"/>
</dbReference>
<dbReference type="InterPro" id="IPR011032">
    <property type="entry name" value="GroES-like_sf"/>
</dbReference>
<dbReference type="CDD" id="cd05289">
    <property type="entry name" value="MDR_like_2"/>
    <property type="match status" value="1"/>
</dbReference>
<gene>
    <name evidence="3" type="ORF">FD17_GL002303</name>
</gene>
<dbReference type="Gene3D" id="3.40.50.720">
    <property type="entry name" value="NAD(P)-binding Rossmann-like Domain"/>
    <property type="match status" value="1"/>
</dbReference>
<feature type="domain" description="Enoyl reductase (ER)" evidence="2">
    <location>
        <begin position="14"/>
        <end position="333"/>
    </location>
</feature>
<dbReference type="PANTHER" id="PTHR11695">
    <property type="entry name" value="ALCOHOL DEHYDROGENASE RELATED"/>
    <property type="match status" value="1"/>
</dbReference>
<evidence type="ECO:0000313" key="3">
    <source>
        <dbReference type="EMBL" id="KRK88612.1"/>
    </source>
</evidence>
<accession>A0A0R1L634</accession>
<dbReference type="InterPro" id="IPR020843">
    <property type="entry name" value="ER"/>
</dbReference>